<comment type="caution">
    <text evidence="1">The sequence shown here is derived from an EMBL/GenBank/DDBJ whole genome shotgun (WGS) entry which is preliminary data.</text>
</comment>
<keyword evidence="2" id="KW-1185">Reference proteome</keyword>
<reference evidence="1 2" key="1">
    <citation type="submission" date="2023-08" db="EMBL/GenBank/DDBJ databases">
        <title>A Necator americanus chromosomal reference genome.</title>
        <authorList>
            <person name="Ilik V."/>
            <person name="Petrzelkova K.J."/>
            <person name="Pardy F."/>
            <person name="Fuh T."/>
            <person name="Niatou-Singa F.S."/>
            <person name="Gouil Q."/>
            <person name="Baker L."/>
            <person name="Ritchie M.E."/>
            <person name="Jex A.R."/>
            <person name="Gazzola D."/>
            <person name="Li H."/>
            <person name="Toshio Fujiwara R."/>
            <person name="Zhan B."/>
            <person name="Aroian R.V."/>
            <person name="Pafco B."/>
            <person name="Schwarz E.M."/>
        </authorList>
    </citation>
    <scope>NUCLEOTIDE SEQUENCE [LARGE SCALE GENOMIC DNA]</scope>
    <source>
        <strain evidence="1 2">Aroian</strain>
        <tissue evidence="1">Whole animal</tissue>
    </source>
</reference>
<dbReference type="Proteomes" id="UP001303046">
    <property type="component" value="Unassembled WGS sequence"/>
</dbReference>
<proteinExistence type="predicted"/>
<gene>
    <name evidence="1" type="primary">Necator_chrI.g1803</name>
    <name evidence="1" type="ORF">RB195_005677</name>
</gene>
<sequence length="71" mass="8109">MGISQFVYLQVMAFPAVQDESNTPLLIIKVMKPQKKQHLTDRATAATTENGFNRQRDREPFIQQLVFVVAC</sequence>
<evidence type="ECO:0000313" key="1">
    <source>
        <dbReference type="EMBL" id="KAK6728165.1"/>
    </source>
</evidence>
<evidence type="ECO:0000313" key="2">
    <source>
        <dbReference type="Proteomes" id="UP001303046"/>
    </source>
</evidence>
<accession>A0ABR1BRZ8</accession>
<organism evidence="1 2">
    <name type="scientific">Necator americanus</name>
    <name type="common">Human hookworm</name>
    <dbReference type="NCBI Taxonomy" id="51031"/>
    <lineage>
        <taxon>Eukaryota</taxon>
        <taxon>Metazoa</taxon>
        <taxon>Ecdysozoa</taxon>
        <taxon>Nematoda</taxon>
        <taxon>Chromadorea</taxon>
        <taxon>Rhabditida</taxon>
        <taxon>Rhabditina</taxon>
        <taxon>Rhabditomorpha</taxon>
        <taxon>Strongyloidea</taxon>
        <taxon>Ancylostomatidae</taxon>
        <taxon>Bunostominae</taxon>
        <taxon>Necator</taxon>
    </lineage>
</organism>
<name>A0ABR1BRZ8_NECAM</name>
<protein>
    <submittedName>
        <fullName evidence="1">Uncharacterized protein</fullName>
    </submittedName>
</protein>
<dbReference type="EMBL" id="JAVFWL010000001">
    <property type="protein sequence ID" value="KAK6728165.1"/>
    <property type="molecule type" value="Genomic_DNA"/>
</dbReference>